<dbReference type="AlphaFoldDB" id="A0A398B7J7"/>
<dbReference type="Proteomes" id="UP000266016">
    <property type="component" value="Unassembled WGS sequence"/>
</dbReference>
<dbReference type="EMBL" id="QWVS01000017">
    <property type="protein sequence ID" value="RID85935.1"/>
    <property type="molecule type" value="Genomic_DNA"/>
</dbReference>
<evidence type="ECO:0000313" key="2">
    <source>
        <dbReference type="EMBL" id="RID85935.1"/>
    </source>
</evidence>
<organism evidence="2 3">
    <name type="scientific">Peribacillus asahii</name>
    <dbReference type="NCBI Taxonomy" id="228899"/>
    <lineage>
        <taxon>Bacteria</taxon>
        <taxon>Bacillati</taxon>
        <taxon>Bacillota</taxon>
        <taxon>Bacilli</taxon>
        <taxon>Bacillales</taxon>
        <taxon>Bacillaceae</taxon>
        <taxon>Peribacillus</taxon>
    </lineage>
</organism>
<proteinExistence type="predicted"/>
<sequence>MIRIGSGAGFSGDRLEPAVLLAEKGDLDYLVLECLAERTIALAQKRKSQNPLLGYDPLLEKRMERLLPIICKNKTRIITNMGAANPIGAAEKIVEIAQRLGISIKVAAVTGDDVLKYINADDRVLETNEPISSVQHVISANAYLGVEAVLPALETGADVIITGRIADPSLFLAPMIHHFGWSVDDVDLLARGTIIGHLLECGGQLAGGYFADPGKKDIPNFAELGFPFAEVESDGSAVISKIEGTGGLINLAITKEQLLYEVMNPYEYITPDVIVDFTSVYIREIGPNRVEIRGGRGNKKPDTLKVSVGYQAGFIGEGEISYAGSNALGRAKLAGEVIYERLKEEVQDLRIDYIGVSSVHRTTYGQSHPYEVRLRVAGRAATLEEAVKVGEEVEALYTNGPAGGGGARKYTNEVVGIVSTLMPRNKIDVQITIRESVKNEEKIV</sequence>
<dbReference type="PANTHER" id="PTHR47472:SF1">
    <property type="entry name" value="DUF1446-DOMAIN-CONTAINING PROTEIN"/>
    <property type="match status" value="1"/>
</dbReference>
<accession>A0A398B7J7</accession>
<reference evidence="2 3" key="1">
    <citation type="submission" date="2018-08" db="EMBL/GenBank/DDBJ databases">
        <title>Bacillus jemisoniae sp. nov., Bacillus chryseoplanitiae sp. nov., Bacillus resnikiae sp. nov., and Bacillus frankliniae sp. nov., isolated from Viking spacecraft and associated surfaces.</title>
        <authorList>
            <person name="Seuylemezian A."/>
            <person name="Vaishampayan P."/>
        </authorList>
    </citation>
    <scope>NUCLEOTIDE SEQUENCE [LARGE SCALE GENOMIC DNA]</scope>
    <source>
        <strain evidence="2 3">MA001</strain>
    </source>
</reference>
<gene>
    <name evidence="2" type="ORF">D1953_10735</name>
</gene>
<name>A0A398B7J7_9BACI</name>
<protein>
    <submittedName>
        <fullName evidence="2">DUF1446 domain-containing protein</fullName>
    </submittedName>
</protein>
<dbReference type="InterPro" id="IPR010839">
    <property type="entry name" value="AtuA_N"/>
</dbReference>
<dbReference type="RefSeq" id="WP_119117188.1">
    <property type="nucleotide sequence ID" value="NZ_QWVS01000017.1"/>
</dbReference>
<dbReference type="Pfam" id="PF07287">
    <property type="entry name" value="AtuA"/>
    <property type="match status" value="1"/>
</dbReference>
<evidence type="ECO:0000259" key="1">
    <source>
        <dbReference type="Pfam" id="PF07287"/>
    </source>
</evidence>
<feature type="domain" description="Acyclic terpene utilisation N-terminal" evidence="1">
    <location>
        <begin position="2"/>
        <end position="432"/>
    </location>
</feature>
<dbReference type="PANTHER" id="PTHR47472">
    <property type="entry name" value="PROPIONYL-COA CARBOXYLASE"/>
    <property type="match status" value="1"/>
</dbReference>
<keyword evidence="3" id="KW-1185">Reference proteome</keyword>
<comment type="caution">
    <text evidence="2">The sequence shown here is derived from an EMBL/GenBank/DDBJ whole genome shotgun (WGS) entry which is preliminary data.</text>
</comment>
<evidence type="ECO:0000313" key="3">
    <source>
        <dbReference type="Proteomes" id="UP000266016"/>
    </source>
</evidence>